<dbReference type="InterPro" id="IPR052275">
    <property type="entry name" value="Mt_Fe-S_assembly_factor"/>
</dbReference>
<dbReference type="CDD" id="cd02859">
    <property type="entry name" value="E_set_AMPKbeta_like_N"/>
    <property type="match status" value="1"/>
</dbReference>
<feature type="domain" description="AMP-activated protein kinase glycogen-binding" evidence="3">
    <location>
        <begin position="171"/>
        <end position="237"/>
    </location>
</feature>
<feature type="region of interest" description="Disordered" evidence="2">
    <location>
        <begin position="389"/>
        <end position="433"/>
    </location>
</feature>
<feature type="compositionally biased region" description="Low complexity" evidence="2">
    <location>
        <begin position="846"/>
        <end position="876"/>
    </location>
</feature>
<dbReference type="Gene3D" id="3.10.20.90">
    <property type="entry name" value="Phosphatidylinositol 3-kinase Catalytic Subunit, Chain A, domain 1"/>
    <property type="match status" value="1"/>
</dbReference>
<dbReference type="GO" id="GO:0005759">
    <property type="term" value="C:mitochondrial matrix"/>
    <property type="evidence" value="ECO:0007669"/>
    <property type="project" value="TreeGrafter"/>
</dbReference>
<feature type="compositionally biased region" description="Polar residues" evidence="2">
    <location>
        <begin position="941"/>
        <end position="957"/>
    </location>
</feature>
<dbReference type="InterPro" id="IPR014756">
    <property type="entry name" value="Ig_E-set"/>
</dbReference>
<dbReference type="InterPro" id="IPR036065">
    <property type="entry name" value="BolA-like_sf"/>
</dbReference>
<feature type="compositionally biased region" description="Polar residues" evidence="2">
    <location>
        <begin position="267"/>
        <end position="277"/>
    </location>
</feature>
<dbReference type="PANTHER" id="PTHR46188:SF1">
    <property type="entry name" value="BOLA-LIKE PROTEIN 3"/>
    <property type="match status" value="1"/>
</dbReference>
<dbReference type="Pfam" id="PF16561">
    <property type="entry name" value="AMPK1_CBM"/>
    <property type="match status" value="1"/>
</dbReference>
<feature type="compositionally biased region" description="Basic and acidic residues" evidence="2">
    <location>
        <begin position="715"/>
        <end position="730"/>
    </location>
</feature>
<name>A0A8H4QZA8_9AGAR</name>
<feature type="region of interest" description="Disordered" evidence="2">
    <location>
        <begin position="308"/>
        <end position="338"/>
    </location>
</feature>
<keyword evidence="5" id="KW-1185">Reference proteome</keyword>
<evidence type="ECO:0000259" key="3">
    <source>
        <dbReference type="Pfam" id="PF16561"/>
    </source>
</evidence>
<comment type="caution">
    <text evidence="4">The sequence shown here is derived from an EMBL/GenBank/DDBJ whole genome shotgun (WGS) entry which is preliminary data.</text>
</comment>
<feature type="compositionally biased region" description="Basic and acidic residues" evidence="2">
    <location>
        <begin position="889"/>
        <end position="899"/>
    </location>
</feature>
<dbReference type="SUPFAM" id="SSF82657">
    <property type="entry name" value="BolA-like"/>
    <property type="match status" value="1"/>
</dbReference>
<dbReference type="PANTHER" id="PTHR46188">
    <property type="entry name" value="BOLA-LIKE PROTEIN 3"/>
    <property type="match status" value="1"/>
</dbReference>
<sequence>MLALRRLLFNPAARSLSTSSTWLSAAPKSSSATPGLSEGEQLIHDKLTEKFQPSQLQVQDVSGGCGTFYAITIASNAFKGLPIVKQHKLVTETLKADIEGFHGLQVRSAFDCALSVSDLSLDQNNCHIIRLDIVLDERLFQIFRALLHEIACEDLRPEDIIQKWLPHPVPKKVIVTGTFDEWSESLPLTRTETGFQVTTKVPWGQKIKYKFVVDGEWLNHEDQPMETDPGGFLNNIYISPPKPSDSVDEPSVIGGEAAKAPVKDADPTTNGDTTANGHSVLPSVETEVQKPVNGVEPSSSLAQAAEAAVAAQPDSGKATTTPRNGEPKLPDTSSSGYPQLLSDIASTIVARDGTSSALGYVASGIGAAMHNMVGIDPINIPKIAIPTPKPGEEFNVPGGQESVPNTADLPPESAPSTATVDASTPESLPSPIAPRVPIMIVPVNAPENNTIGTPPPTEPEFNIPRVGSASPPAEAVSKPATEESEVAVAESTKQDIPVVEVTEATPVIQQEEAGTAAPVVEDVVQETAPVVAESPETPSAAPPAPVVEEPAVEAKVEEVAVAVVEPVSQEPIQAAAAEKTEEPVIVEVAPETVAEVKGSSDVVPDVEEVVGEAKTEEPAAVPGAPVALGDAQDKTEAKVEETAAAEPAIAVVEVKAEEPAVSEVAASTVVPDSVEEPKATVVEGDAVVAKADEPAVSEPEPAETSEVKPTVSEAVTEKVDERVEEPKADEQTSVPEVPAAEVKEEPVEVKEEEPVDVPAPAPVETALTAEASITQAEEKVEEILKEAPAEQKPAVAQEIKDDDSSIAVPVEEVAAIEPEDIVGITTVRLVQPSAGSAEPVIEVDSAPPAVEATPVAPEAPAPAAETEVPPAATEPPAAEKPAEVTEVARTPEPKPEVEQPKAAPAEAPKVEEKPATNVSVKEPSTPAVSPRSEEKEKFPAGSTTPPEHDSPASSKFNSTRKKRTSIFGKLKNIFHSDKDKDKEGK</sequence>
<dbReference type="InterPro" id="IPR013783">
    <property type="entry name" value="Ig-like_fold"/>
</dbReference>
<feature type="region of interest" description="Disordered" evidence="2">
    <location>
        <begin position="663"/>
        <end position="763"/>
    </location>
</feature>
<reference evidence="4 5" key="1">
    <citation type="submission" date="2019-12" db="EMBL/GenBank/DDBJ databases">
        <authorList>
            <person name="Floudas D."/>
            <person name="Bentzer J."/>
            <person name="Ahren D."/>
            <person name="Johansson T."/>
            <person name="Persson P."/>
            <person name="Tunlid A."/>
        </authorList>
    </citation>
    <scope>NUCLEOTIDE SEQUENCE [LARGE SCALE GENOMIC DNA]</scope>
    <source>
        <strain evidence="4 5">CBS 102.39</strain>
    </source>
</reference>
<proteinExistence type="inferred from homology"/>
<protein>
    <recommendedName>
        <fullName evidence="3">AMP-activated protein kinase glycogen-binding domain-containing protein</fullName>
    </recommendedName>
</protein>
<evidence type="ECO:0000256" key="2">
    <source>
        <dbReference type="SAM" id="MobiDB-lite"/>
    </source>
</evidence>
<evidence type="ECO:0000256" key="1">
    <source>
        <dbReference type="ARBA" id="ARBA00005578"/>
    </source>
</evidence>
<accession>A0A8H4QZA8</accession>
<dbReference type="Gene3D" id="2.60.40.10">
    <property type="entry name" value="Immunoglobulins"/>
    <property type="match status" value="1"/>
</dbReference>
<dbReference type="InterPro" id="IPR002634">
    <property type="entry name" value="BolA"/>
</dbReference>
<dbReference type="EMBL" id="JAACJL010000016">
    <property type="protein sequence ID" value="KAF4619973.1"/>
    <property type="molecule type" value="Genomic_DNA"/>
</dbReference>
<dbReference type="SUPFAM" id="SSF81296">
    <property type="entry name" value="E set domains"/>
    <property type="match status" value="1"/>
</dbReference>
<dbReference type="Pfam" id="PF01722">
    <property type="entry name" value="BolA"/>
    <property type="match status" value="1"/>
</dbReference>
<feature type="compositionally biased region" description="Basic and acidic residues" evidence="2">
    <location>
        <begin position="974"/>
        <end position="985"/>
    </location>
</feature>
<dbReference type="AlphaFoldDB" id="A0A8H4QZA8"/>
<organism evidence="4 5">
    <name type="scientific">Agrocybe pediades</name>
    <dbReference type="NCBI Taxonomy" id="84607"/>
    <lineage>
        <taxon>Eukaryota</taxon>
        <taxon>Fungi</taxon>
        <taxon>Dikarya</taxon>
        <taxon>Basidiomycota</taxon>
        <taxon>Agaricomycotina</taxon>
        <taxon>Agaricomycetes</taxon>
        <taxon>Agaricomycetidae</taxon>
        <taxon>Agaricales</taxon>
        <taxon>Agaricineae</taxon>
        <taxon>Strophariaceae</taxon>
        <taxon>Agrocybe</taxon>
    </lineage>
</organism>
<feature type="region of interest" description="Disordered" evidence="2">
    <location>
        <begin position="833"/>
        <end position="985"/>
    </location>
</feature>
<evidence type="ECO:0000313" key="4">
    <source>
        <dbReference type="EMBL" id="KAF4619973.1"/>
    </source>
</evidence>
<evidence type="ECO:0000313" key="5">
    <source>
        <dbReference type="Proteomes" id="UP000521872"/>
    </source>
</evidence>
<feature type="compositionally biased region" description="Low complexity" evidence="2">
    <location>
        <begin position="618"/>
        <end position="630"/>
    </location>
</feature>
<feature type="compositionally biased region" description="Polar residues" evidence="2">
    <location>
        <begin position="414"/>
        <end position="427"/>
    </location>
</feature>
<feature type="region of interest" description="Disordered" evidence="2">
    <location>
        <begin position="257"/>
        <end position="283"/>
    </location>
</feature>
<dbReference type="Proteomes" id="UP000521872">
    <property type="component" value="Unassembled WGS sequence"/>
</dbReference>
<gene>
    <name evidence="4" type="ORF">D9613_005400</name>
</gene>
<dbReference type="InterPro" id="IPR032640">
    <property type="entry name" value="AMPK1_CBM"/>
</dbReference>
<feature type="region of interest" description="Disordered" evidence="2">
    <location>
        <begin position="611"/>
        <end position="634"/>
    </location>
</feature>
<comment type="similarity">
    <text evidence="1">Belongs to the BolA/IbaG family.</text>
</comment>